<name>A0A074X8X2_AURPU</name>
<feature type="transmembrane region" description="Helical" evidence="1">
    <location>
        <begin position="92"/>
        <end position="119"/>
    </location>
</feature>
<keyword evidence="1" id="KW-0472">Membrane</keyword>
<reference evidence="2 3" key="1">
    <citation type="journal article" date="2014" name="BMC Genomics">
        <title>Genome sequencing of four Aureobasidium pullulans varieties: biotechnological potential, stress tolerance, and description of new species.</title>
        <authorList>
            <person name="Gostin Ar C."/>
            <person name="Ohm R.A."/>
            <person name="Kogej T."/>
            <person name="Sonjak S."/>
            <person name="Turk M."/>
            <person name="Zajc J."/>
            <person name="Zalar P."/>
            <person name="Grube M."/>
            <person name="Sun H."/>
            <person name="Han J."/>
            <person name="Sharma A."/>
            <person name="Chiniquy J."/>
            <person name="Ngan C.Y."/>
            <person name="Lipzen A."/>
            <person name="Barry K."/>
            <person name="Grigoriev I.V."/>
            <person name="Gunde-Cimerman N."/>
        </authorList>
    </citation>
    <scope>NUCLEOTIDE SEQUENCE [LARGE SCALE GENOMIC DNA]</scope>
    <source>
        <strain evidence="2 3">EXF-150</strain>
    </source>
</reference>
<evidence type="ECO:0000313" key="2">
    <source>
        <dbReference type="EMBL" id="KEQ81975.1"/>
    </source>
</evidence>
<dbReference type="Proteomes" id="UP000030706">
    <property type="component" value="Unassembled WGS sequence"/>
</dbReference>
<proteinExistence type="predicted"/>
<dbReference type="EMBL" id="KL584989">
    <property type="protein sequence ID" value="KEQ81975.1"/>
    <property type="molecule type" value="Genomic_DNA"/>
</dbReference>
<dbReference type="HOGENOM" id="CLU_1777064_0_0_1"/>
<protein>
    <submittedName>
        <fullName evidence="2">Uncharacterized protein</fullName>
    </submittedName>
</protein>
<organism evidence="2 3">
    <name type="scientific">Aureobasidium pullulans EXF-150</name>
    <dbReference type="NCBI Taxonomy" id="1043002"/>
    <lineage>
        <taxon>Eukaryota</taxon>
        <taxon>Fungi</taxon>
        <taxon>Dikarya</taxon>
        <taxon>Ascomycota</taxon>
        <taxon>Pezizomycotina</taxon>
        <taxon>Dothideomycetes</taxon>
        <taxon>Dothideomycetidae</taxon>
        <taxon>Dothideales</taxon>
        <taxon>Saccotheciaceae</taxon>
        <taxon>Aureobasidium</taxon>
    </lineage>
</organism>
<keyword evidence="3" id="KW-1185">Reference proteome</keyword>
<sequence>MQMAQHSSCTYQEQTVNNPYPEYSEKPEALSEALNILFDAYCSSVTGLPIQHCLLSVCFCEGLRRFGLCSGFALFPFARQSRAWVRAVPLDTLIVGTVVDSLLFAFALVFSTAIATALAFPMTSAVAFAVAVASAFGFVLAYAYTR</sequence>
<keyword evidence="1" id="KW-1133">Transmembrane helix</keyword>
<feature type="transmembrane region" description="Helical" evidence="1">
    <location>
        <begin position="125"/>
        <end position="144"/>
    </location>
</feature>
<dbReference type="GeneID" id="40752537"/>
<accession>A0A074X8X2</accession>
<keyword evidence="1" id="KW-0812">Transmembrane</keyword>
<dbReference type="AlphaFoldDB" id="A0A074X8X2"/>
<evidence type="ECO:0000313" key="3">
    <source>
        <dbReference type="Proteomes" id="UP000030706"/>
    </source>
</evidence>
<dbReference type="RefSeq" id="XP_029758162.1">
    <property type="nucleotide sequence ID" value="XM_029910231.1"/>
</dbReference>
<evidence type="ECO:0000256" key="1">
    <source>
        <dbReference type="SAM" id="Phobius"/>
    </source>
</evidence>
<gene>
    <name evidence="2" type="ORF">M438DRAFT_66230</name>
</gene>